<dbReference type="Proteomes" id="UP000805193">
    <property type="component" value="Unassembled WGS sequence"/>
</dbReference>
<reference evidence="1 2" key="1">
    <citation type="journal article" date="2020" name="Cell">
        <title>Large-Scale Comparative Analyses of Tick Genomes Elucidate Their Genetic Diversity and Vector Capacities.</title>
        <authorList>
            <consortium name="Tick Genome and Microbiome Consortium (TIGMIC)"/>
            <person name="Jia N."/>
            <person name="Wang J."/>
            <person name="Shi W."/>
            <person name="Du L."/>
            <person name="Sun Y."/>
            <person name="Zhan W."/>
            <person name="Jiang J.F."/>
            <person name="Wang Q."/>
            <person name="Zhang B."/>
            <person name="Ji P."/>
            <person name="Bell-Sakyi L."/>
            <person name="Cui X.M."/>
            <person name="Yuan T.T."/>
            <person name="Jiang B.G."/>
            <person name="Yang W.F."/>
            <person name="Lam T.T."/>
            <person name="Chang Q.C."/>
            <person name="Ding S.J."/>
            <person name="Wang X.J."/>
            <person name="Zhu J.G."/>
            <person name="Ruan X.D."/>
            <person name="Zhao L."/>
            <person name="Wei J.T."/>
            <person name="Ye R.Z."/>
            <person name="Que T.C."/>
            <person name="Du C.H."/>
            <person name="Zhou Y.H."/>
            <person name="Cheng J.X."/>
            <person name="Dai P.F."/>
            <person name="Guo W.B."/>
            <person name="Han X.H."/>
            <person name="Huang E.J."/>
            <person name="Li L.F."/>
            <person name="Wei W."/>
            <person name="Gao Y.C."/>
            <person name="Liu J.Z."/>
            <person name="Shao H.Z."/>
            <person name="Wang X."/>
            <person name="Wang C.C."/>
            <person name="Yang T.C."/>
            <person name="Huo Q.B."/>
            <person name="Li W."/>
            <person name="Chen H.Y."/>
            <person name="Chen S.E."/>
            <person name="Zhou L.G."/>
            <person name="Ni X.B."/>
            <person name="Tian J.H."/>
            <person name="Sheng Y."/>
            <person name="Liu T."/>
            <person name="Pan Y.S."/>
            <person name="Xia L.Y."/>
            <person name="Li J."/>
            <person name="Zhao F."/>
            <person name="Cao W.C."/>
        </authorList>
    </citation>
    <scope>NUCLEOTIDE SEQUENCE [LARGE SCALE GENOMIC DNA]</scope>
    <source>
        <strain evidence="1">Iper-2018</strain>
    </source>
</reference>
<organism evidence="1 2">
    <name type="scientific">Ixodes persulcatus</name>
    <name type="common">Taiga tick</name>
    <dbReference type="NCBI Taxonomy" id="34615"/>
    <lineage>
        <taxon>Eukaryota</taxon>
        <taxon>Metazoa</taxon>
        <taxon>Ecdysozoa</taxon>
        <taxon>Arthropoda</taxon>
        <taxon>Chelicerata</taxon>
        <taxon>Arachnida</taxon>
        <taxon>Acari</taxon>
        <taxon>Parasitiformes</taxon>
        <taxon>Ixodida</taxon>
        <taxon>Ixodoidea</taxon>
        <taxon>Ixodidae</taxon>
        <taxon>Ixodinae</taxon>
        <taxon>Ixodes</taxon>
    </lineage>
</organism>
<dbReference type="EMBL" id="JABSTQ010007943">
    <property type="protein sequence ID" value="KAG0435072.1"/>
    <property type="molecule type" value="Genomic_DNA"/>
</dbReference>
<protein>
    <submittedName>
        <fullName evidence="1">Uncharacterized protein</fullName>
    </submittedName>
</protein>
<gene>
    <name evidence="1" type="ORF">HPB47_018696</name>
</gene>
<accession>A0AC60QK37</accession>
<keyword evidence="2" id="KW-1185">Reference proteome</keyword>
<name>A0AC60QK37_IXOPE</name>
<comment type="caution">
    <text evidence="1">The sequence shown here is derived from an EMBL/GenBank/DDBJ whole genome shotgun (WGS) entry which is preliminary data.</text>
</comment>
<evidence type="ECO:0000313" key="2">
    <source>
        <dbReference type="Proteomes" id="UP000805193"/>
    </source>
</evidence>
<feature type="non-terminal residue" evidence="1">
    <location>
        <position position="86"/>
    </location>
</feature>
<feature type="non-terminal residue" evidence="1">
    <location>
        <position position="1"/>
    </location>
</feature>
<sequence length="86" mass="9577">TQDMVEAKKHAHDCKVMADISNGGKKAVEKFWRYTGSLDGKDKAPELLDYDSGYPVYHSGELLEKQLVILFGSTCVASSPEERNNQ</sequence>
<evidence type="ECO:0000313" key="1">
    <source>
        <dbReference type="EMBL" id="KAG0435072.1"/>
    </source>
</evidence>
<proteinExistence type="predicted"/>